<dbReference type="Pfam" id="PF01612">
    <property type="entry name" value="DNA_pol_A_exo1"/>
    <property type="match status" value="1"/>
</dbReference>
<evidence type="ECO:0000259" key="3">
    <source>
        <dbReference type="Pfam" id="PF01612"/>
    </source>
</evidence>
<evidence type="ECO:0000313" key="4">
    <source>
        <dbReference type="EMBL" id="ONK55561.1"/>
    </source>
</evidence>
<dbReference type="GO" id="GO:0005634">
    <property type="term" value="C:nucleus"/>
    <property type="evidence" value="ECO:0007669"/>
    <property type="project" value="TreeGrafter"/>
</dbReference>
<dbReference type="GO" id="GO:0003676">
    <property type="term" value="F:nucleic acid binding"/>
    <property type="evidence" value="ECO:0007669"/>
    <property type="project" value="InterPro"/>
</dbReference>
<dbReference type="InterPro" id="IPR012337">
    <property type="entry name" value="RNaseH-like_sf"/>
</dbReference>
<dbReference type="InterPro" id="IPR036397">
    <property type="entry name" value="RNaseH_sf"/>
</dbReference>
<keyword evidence="2" id="KW-0378">Hydrolase</keyword>
<dbReference type="GO" id="GO:0006139">
    <property type="term" value="P:nucleobase-containing compound metabolic process"/>
    <property type="evidence" value="ECO:0007669"/>
    <property type="project" value="InterPro"/>
</dbReference>
<name>A0A1R3L7H6_ASPOF</name>
<gene>
    <name evidence="4" type="ORF">A4U43_UnF1640</name>
</gene>
<dbReference type="PANTHER" id="PTHR13620:SF54">
    <property type="entry name" value="OS01G0566000 PROTEIN"/>
    <property type="match status" value="1"/>
</dbReference>
<sequence>MRDAPTLTSCLWRRRARCYALRSTASAATAAAPLNLFSLSILQPESRDACGIVAVKSSRTRSDTPISLCQAGPTAASRVGDVNVKQFRSEVLKDIVPLKRLLEDRRITIVGIGMEKFVKKAKEELGIDRVANPRELKSLVDEAFGKNKLGPRVNPEVEEMAELVLDGMKNVREKEKKVKSMVWGTEKVTEDAVMYATRDAYFAFEIGNKCLDLIGRKGSKSG</sequence>
<keyword evidence="1" id="KW-0540">Nuclease</keyword>
<dbReference type="SUPFAM" id="SSF53098">
    <property type="entry name" value="Ribonuclease H-like"/>
    <property type="match status" value="1"/>
</dbReference>
<dbReference type="PANTHER" id="PTHR13620">
    <property type="entry name" value="3-5 EXONUCLEASE"/>
    <property type="match status" value="1"/>
</dbReference>
<dbReference type="Gramene" id="ONK55561">
    <property type="protein sequence ID" value="ONK55561"/>
    <property type="gene ID" value="A4U43_UnF1640"/>
</dbReference>
<dbReference type="GO" id="GO:0008408">
    <property type="term" value="F:3'-5' exonuclease activity"/>
    <property type="evidence" value="ECO:0007669"/>
    <property type="project" value="InterPro"/>
</dbReference>
<protein>
    <recommendedName>
        <fullName evidence="3">3'-5' exonuclease domain-containing protein</fullName>
    </recommendedName>
</protein>
<dbReference type="GO" id="GO:0005737">
    <property type="term" value="C:cytoplasm"/>
    <property type="evidence" value="ECO:0007669"/>
    <property type="project" value="TreeGrafter"/>
</dbReference>
<feature type="domain" description="3'-5' exonuclease" evidence="3">
    <location>
        <begin position="92"/>
        <end position="209"/>
    </location>
</feature>
<keyword evidence="5" id="KW-1185">Reference proteome</keyword>
<dbReference type="AlphaFoldDB" id="A0A1R3L7H6"/>
<evidence type="ECO:0000256" key="2">
    <source>
        <dbReference type="ARBA" id="ARBA00022801"/>
    </source>
</evidence>
<evidence type="ECO:0000313" key="5">
    <source>
        <dbReference type="Proteomes" id="UP000243459"/>
    </source>
</evidence>
<dbReference type="Proteomes" id="UP000243459">
    <property type="component" value="Unassembled WGS sequence"/>
</dbReference>
<proteinExistence type="predicted"/>
<organism evidence="4 5">
    <name type="scientific">Asparagus officinalis</name>
    <name type="common">Garden asparagus</name>
    <dbReference type="NCBI Taxonomy" id="4686"/>
    <lineage>
        <taxon>Eukaryota</taxon>
        <taxon>Viridiplantae</taxon>
        <taxon>Streptophyta</taxon>
        <taxon>Embryophyta</taxon>
        <taxon>Tracheophyta</taxon>
        <taxon>Spermatophyta</taxon>
        <taxon>Magnoliopsida</taxon>
        <taxon>Liliopsida</taxon>
        <taxon>Asparagales</taxon>
        <taxon>Asparagaceae</taxon>
        <taxon>Asparagoideae</taxon>
        <taxon>Asparagus</taxon>
    </lineage>
</organism>
<dbReference type="InterPro" id="IPR051132">
    <property type="entry name" value="3-5_Exonuclease_domain"/>
</dbReference>
<reference evidence="5" key="1">
    <citation type="journal article" date="2017" name="Nat. Commun.">
        <title>The asparagus genome sheds light on the origin and evolution of a young Y chromosome.</title>
        <authorList>
            <person name="Harkess A."/>
            <person name="Zhou J."/>
            <person name="Xu C."/>
            <person name="Bowers J.E."/>
            <person name="Van der Hulst R."/>
            <person name="Ayyampalayam S."/>
            <person name="Mercati F."/>
            <person name="Riccardi P."/>
            <person name="McKain M.R."/>
            <person name="Kakrana A."/>
            <person name="Tang H."/>
            <person name="Ray J."/>
            <person name="Groenendijk J."/>
            <person name="Arikit S."/>
            <person name="Mathioni S.M."/>
            <person name="Nakano M."/>
            <person name="Shan H."/>
            <person name="Telgmann-Rauber A."/>
            <person name="Kanno A."/>
            <person name="Yue Z."/>
            <person name="Chen H."/>
            <person name="Li W."/>
            <person name="Chen Y."/>
            <person name="Xu X."/>
            <person name="Zhang Y."/>
            <person name="Luo S."/>
            <person name="Chen H."/>
            <person name="Gao J."/>
            <person name="Mao Z."/>
            <person name="Pires J.C."/>
            <person name="Luo M."/>
            <person name="Kudrna D."/>
            <person name="Wing R.A."/>
            <person name="Meyers B.C."/>
            <person name="Yi K."/>
            <person name="Kong H."/>
            <person name="Lavrijsen P."/>
            <person name="Sunseri F."/>
            <person name="Falavigna A."/>
            <person name="Ye Y."/>
            <person name="Leebens-Mack J.H."/>
            <person name="Chen G."/>
        </authorList>
    </citation>
    <scope>NUCLEOTIDE SEQUENCE [LARGE SCALE GENOMIC DNA]</scope>
    <source>
        <strain evidence="5">cv. DH0086</strain>
    </source>
</reference>
<accession>A0A1R3L7H6</accession>
<dbReference type="Gene3D" id="3.30.420.10">
    <property type="entry name" value="Ribonuclease H-like superfamily/Ribonuclease H"/>
    <property type="match status" value="1"/>
</dbReference>
<dbReference type="InterPro" id="IPR002562">
    <property type="entry name" value="3'-5'_exonuclease_dom"/>
</dbReference>
<dbReference type="EMBL" id="KV863386">
    <property type="protein sequence ID" value="ONK55561.1"/>
    <property type="molecule type" value="Genomic_DNA"/>
</dbReference>
<evidence type="ECO:0000256" key="1">
    <source>
        <dbReference type="ARBA" id="ARBA00022722"/>
    </source>
</evidence>